<dbReference type="EMBL" id="LSRX01000777">
    <property type="protein sequence ID" value="OLP89123.1"/>
    <property type="molecule type" value="Genomic_DNA"/>
</dbReference>
<dbReference type="PROSITE" id="PS51698">
    <property type="entry name" value="U_BOX"/>
    <property type="match status" value="1"/>
</dbReference>
<feature type="region of interest" description="Disordered" evidence="1">
    <location>
        <begin position="1"/>
        <end position="38"/>
    </location>
</feature>
<dbReference type="PANTHER" id="PTHR46573:SF1">
    <property type="entry name" value="WD REPEAT, SAM AND U-BOX DOMAIN-CONTAINING PROTEIN 1"/>
    <property type="match status" value="1"/>
</dbReference>
<comment type="caution">
    <text evidence="5">The sequence shown here is derived from an EMBL/GenBank/DDBJ whole genome shotgun (WGS) entry which is preliminary data.</text>
</comment>
<dbReference type="OrthoDB" id="269518at2759"/>
<keyword evidence="6" id="KW-1185">Reference proteome</keyword>
<proteinExistence type="predicted"/>
<dbReference type="InterPro" id="IPR003613">
    <property type="entry name" value="Ubox_domain"/>
</dbReference>
<feature type="region of interest" description="Disordered" evidence="1">
    <location>
        <begin position="1122"/>
        <end position="1208"/>
    </location>
</feature>
<feature type="domain" description="UBC core" evidence="2">
    <location>
        <begin position="1211"/>
        <end position="1361"/>
    </location>
</feature>
<dbReference type="CDD" id="cd16655">
    <property type="entry name" value="RING-Ubox_WDSUB1-like"/>
    <property type="match status" value="1"/>
</dbReference>
<accession>A0A1Q9D1U5</accession>
<dbReference type="Gene3D" id="3.10.110.10">
    <property type="entry name" value="Ubiquitin Conjugating Enzyme"/>
    <property type="match status" value="1"/>
</dbReference>
<dbReference type="SMART" id="SM00212">
    <property type="entry name" value="UBCc"/>
    <property type="match status" value="1"/>
</dbReference>
<dbReference type="Gene3D" id="3.40.50.410">
    <property type="entry name" value="von Willebrand factor, type A domain"/>
    <property type="match status" value="1"/>
</dbReference>
<protein>
    <submittedName>
        <fullName evidence="5">Putative bifunctional E2/E3 enzyme R795</fullName>
    </submittedName>
</protein>
<evidence type="ECO:0000259" key="3">
    <source>
        <dbReference type="PROSITE" id="PS50234"/>
    </source>
</evidence>
<dbReference type="InterPro" id="IPR036465">
    <property type="entry name" value="vWFA_dom_sf"/>
</dbReference>
<evidence type="ECO:0000313" key="5">
    <source>
        <dbReference type="EMBL" id="OLP89123.1"/>
    </source>
</evidence>
<dbReference type="PROSITE" id="PS50127">
    <property type="entry name" value="UBC_2"/>
    <property type="match status" value="1"/>
</dbReference>
<sequence>MHADATRRHTARQQRAQRSFGRGKPAREPSASMNTKVNTKEIDVLSLAMDSGEPAVKRRRRVWLCNGGRAQSVFLEEGDIGDDVRRKAEPNMDDKQLSYVRLVTKDGTDIDLFEAVPGQAPKPKKRKRTAMLAKTKLPTARRKAKKAQKTTEADQTAKGGTTLTGADLAEPLRTAGERKLSFVVKTCLPDLAEFQMDVPADTRMADFRAMLSQKLCSVATFHSLELFTDRHPLPELDEASESKSLLGLFGTDPKDGSFELFVQPLAVEGTMPQNPQTEAGSFYAAFEACPAWQPFQCKQSDAGMSCYLSTLSMFKRLVSNELLRRRTLGHFRAVPDLDPDKVFEHSRLLFSMLLNHAADSDGSKEQWRVIDLKSLDGEMEVDWLQRVEEQTSEEGSGVPLMGRAWFLKRAPWLQAAWADCGEVAFWCLNSNGSGLGLLLVMVAHPNLPPFCSPGPIFRRACAKRTLRFLSLPVGDAAERMRSWGGELLAADCSPGLVTFLRFPGSFFVCDQRWRKGYWSWGQGANNQVVVCSGMPPCSAGDVLLFQPCGTAEDTVSLATRAATEAVVICLDTSKSMSGKTGFDEDSAESESSDEVMEGWDATGPEDDSPAALDQALRLWTSNPSFLLFQRFLESGSPALRAVNAGLLLEETLRVERMKHRSENANFVRLATKHKGRFIDALLSSLQPQTLSEHPDESVPPAFRQEIMADPVVAVDGFSYDRDAILQWFRLSGPPRSPMTGSILASAELTSNQNLKTQIAEWREAAARSRPGSFQIFYRGDFVLRRAGRDRGLAGNAGGDPKAPTPVVVMKHQGRRLLDGQRLVEDCGVVRDDTVSVSVEFCQSLSIPCAAGGGVDNSEGSSPGMPLVVTVVWGRGPIQSEFRIAGGGMNMSCQTLLFRLWVMSLQRQTRSPALGIDALVWLEGIGKRFTRRIGDFAEQQALGGRYSNTVKLDWCRLYKHKKGSGGCGQVQAFGLPVDVGLLVFSSDVSLTCDPTAFSEDFRDQVQRARASGDTALYDAVEKAADALEAWQSKQDAEAANSKPALRIYVLSDGADTKSSTPCWRVAKRLQKAGIVLDAVHVGSCEMDDQLHALAKCTGGYVFRPKSIQEALRLHELEVVLHGPDRAPPTARPMVQGPGDLRKFGPRSYPVDRSDDGALPARRQPQQLTRRAISLETAIRQSEGQNGPEVPNPGPAPNSSGSPEAQLPVRRADRQRRLLREMRALMTQAHPNFDVYPCDEDLGFWRLVLAMDQEADLFTPYATGTWLLYVLFPPDYPERPPEVRFVTSIKHCNVNAYGRICHSILDRNYTTDTPMTEILRSVYGLILSPEKEDAIDVALALQCHNDPDGYRRAIAQHVQDLHAAFLDICMLNSPRSGLKPP</sequence>
<dbReference type="SUPFAM" id="SSF57850">
    <property type="entry name" value="RING/U-box"/>
    <property type="match status" value="1"/>
</dbReference>
<dbReference type="InterPro" id="IPR013083">
    <property type="entry name" value="Znf_RING/FYVE/PHD"/>
</dbReference>
<gene>
    <name evidence="5" type="ORF">AK812_SmicGene29472</name>
</gene>
<evidence type="ECO:0000259" key="4">
    <source>
        <dbReference type="PROSITE" id="PS51698"/>
    </source>
</evidence>
<dbReference type="InterPro" id="IPR052085">
    <property type="entry name" value="WD-SAM-U-box"/>
</dbReference>
<feature type="region of interest" description="Disordered" evidence="1">
    <location>
        <begin position="138"/>
        <end position="164"/>
    </location>
</feature>
<dbReference type="GO" id="GO:0016567">
    <property type="term" value="P:protein ubiquitination"/>
    <property type="evidence" value="ECO:0007669"/>
    <property type="project" value="InterPro"/>
</dbReference>
<dbReference type="InterPro" id="IPR016135">
    <property type="entry name" value="UBQ-conjugating_enzyme/RWD"/>
</dbReference>
<dbReference type="Pfam" id="PF00092">
    <property type="entry name" value="VWA"/>
    <property type="match status" value="1"/>
</dbReference>
<dbReference type="GO" id="GO:0004842">
    <property type="term" value="F:ubiquitin-protein transferase activity"/>
    <property type="evidence" value="ECO:0007669"/>
    <property type="project" value="InterPro"/>
</dbReference>
<name>A0A1Q9D1U5_SYMMI</name>
<dbReference type="SUPFAM" id="SSF54495">
    <property type="entry name" value="UBC-like"/>
    <property type="match status" value="1"/>
</dbReference>
<dbReference type="CDD" id="cd23833">
    <property type="entry name" value="UBCc_ApmR795-like"/>
    <property type="match status" value="1"/>
</dbReference>
<dbReference type="Gene3D" id="3.30.40.10">
    <property type="entry name" value="Zinc/RING finger domain, C3HC4 (zinc finger)"/>
    <property type="match status" value="1"/>
</dbReference>
<organism evidence="5 6">
    <name type="scientific">Symbiodinium microadriaticum</name>
    <name type="common">Dinoflagellate</name>
    <name type="synonym">Zooxanthella microadriatica</name>
    <dbReference type="NCBI Taxonomy" id="2951"/>
    <lineage>
        <taxon>Eukaryota</taxon>
        <taxon>Sar</taxon>
        <taxon>Alveolata</taxon>
        <taxon>Dinophyceae</taxon>
        <taxon>Suessiales</taxon>
        <taxon>Symbiodiniaceae</taxon>
        <taxon>Symbiodinium</taxon>
    </lineage>
</organism>
<dbReference type="Proteomes" id="UP000186817">
    <property type="component" value="Unassembled WGS sequence"/>
</dbReference>
<feature type="compositionally biased region" description="Acidic residues" evidence="1">
    <location>
        <begin position="583"/>
        <end position="608"/>
    </location>
</feature>
<dbReference type="CDD" id="cd00198">
    <property type="entry name" value="vWFA"/>
    <property type="match status" value="1"/>
</dbReference>
<dbReference type="InterPro" id="IPR002035">
    <property type="entry name" value="VWF_A"/>
</dbReference>
<feature type="domain" description="VWFA" evidence="3">
    <location>
        <begin position="976"/>
        <end position="1119"/>
    </location>
</feature>
<evidence type="ECO:0000259" key="2">
    <source>
        <dbReference type="PROSITE" id="PS50127"/>
    </source>
</evidence>
<dbReference type="SUPFAM" id="SSF53300">
    <property type="entry name" value="vWA-like"/>
    <property type="match status" value="1"/>
</dbReference>
<reference evidence="5 6" key="1">
    <citation type="submission" date="2016-02" db="EMBL/GenBank/DDBJ databases">
        <title>Genome analysis of coral dinoflagellate symbionts highlights evolutionary adaptations to a symbiotic lifestyle.</title>
        <authorList>
            <person name="Aranda M."/>
            <person name="Li Y."/>
            <person name="Liew Y.J."/>
            <person name="Baumgarten S."/>
            <person name="Simakov O."/>
            <person name="Wilson M."/>
            <person name="Piel J."/>
            <person name="Ashoor H."/>
            <person name="Bougouffa S."/>
            <person name="Bajic V.B."/>
            <person name="Ryu T."/>
            <person name="Ravasi T."/>
            <person name="Bayer T."/>
            <person name="Micklem G."/>
            <person name="Kim H."/>
            <person name="Bhak J."/>
            <person name="Lajeunesse T.C."/>
            <person name="Voolstra C.R."/>
        </authorList>
    </citation>
    <scope>NUCLEOTIDE SEQUENCE [LARGE SCALE GENOMIC DNA]</scope>
    <source>
        <strain evidence="5 6">CCMP2467</strain>
    </source>
</reference>
<dbReference type="InterPro" id="IPR000608">
    <property type="entry name" value="UBC"/>
</dbReference>
<feature type="domain" description="U-box" evidence="4">
    <location>
        <begin position="704"/>
        <end position="768"/>
    </location>
</feature>
<dbReference type="PANTHER" id="PTHR46573">
    <property type="entry name" value="WD REPEAT, SAM AND U-BOX DOMAIN-CONTAINING PROTEIN 1"/>
    <property type="match status" value="1"/>
</dbReference>
<dbReference type="PROSITE" id="PS50234">
    <property type="entry name" value="VWFA"/>
    <property type="match status" value="1"/>
</dbReference>
<feature type="compositionally biased region" description="Basic residues" evidence="1">
    <location>
        <begin position="139"/>
        <end position="148"/>
    </location>
</feature>
<evidence type="ECO:0000313" key="6">
    <source>
        <dbReference type="Proteomes" id="UP000186817"/>
    </source>
</evidence>
<dbReference type="Pfam" id="PF00179">
    <property type="entry name" value="UQ_con"/>
    <property type="match status" value="1"/>
</dbReference>
<evidence type="ECO:0000256" key="1">
    <source>
        <dbReference type="SAM" id="MobiDB-lite"/>
    </source>
</evidence>
<dbReference type="SMART" id="SM00504">
    <property type="entry name" value="Ubox"/>
    <property type="match status" value="1"/>
</dbReference>
<dbReference type="Pfam" id="PF04564">
    <property type="entry name" value="U-box"/>
    <property type="match status" value="1"/>
</dbReference>
<feature type="region of interest" description="Disordered" evidence="1">
    <location>
        <begin position="575"/>
        <end position="608"/>
    </location>
</feature>